<name>A0A485M7V8_9ZZZZ</name>
<evidence type="ECO:0000256" key="2">
    <source>
        <dbReference type="ARBA" id="ARBA00023125"/>
    </source>
</evidence>
<accession>A0A485M7V8</accession>
<dbReference type="EMBL" id="CAADRM010000167">
    <property type="protein sequence ID" value="VFU19158.1"/>
    <property type="molecule type" value="Genomic_DNA"/>
</dbReference>
<dbReference type="InterPro" id="IPR036388">
    <property type="entry name" value="WH-like_DNA-bd_sf"/>
</dbReference>
<evidence type="ECO:0000259" key="4">
    <source>
        <dbReference type="PROSITE" id="PS50995"/>
    </source>
</evidence>
<dbReference type="InterPro" id="IPR000835">
    <property type="entry name" value="HTH_MarR-typ"/>
</dbReference>
<keyword evidence="3" id="KW-0804">Transcription</keyword>
<dbReference type="PROSITE" id="PS50995">
    <property type="entry name" value="HTH_MARR_2"/>
    <property type="match status" value="1"/>
</dbReference>
<organism evidence="5">
    <name type="scientific">anaerobic digester metagenome</name>
    <dbReference type="NCBI Taxonomy" id="1263854"/>
    <lineage>
        <taxon>unclassified sequences</taxon>
        <taxon>metagenomes</taxon>
        <taxon>ecological metagenomes</taxon>
    </lineage>
</organism>
<proteinExistence type="predicted"/>
<dbReference type="PRINTS" id="PR00598">
    <property type="entry name" value="HTHMARR"/>
</dbReference>
<reference evidence="5" key="1">
    <citation type="submission" date="2019-03" db="EMBL/GenBank/DDBJ databases">
        <authorList>
            <person name="Hao L."/>
        </authorList>
    </citation>
    <scope>NUCLEOTIDE SEQUENCE</scope>
</reference>
<dbReference type="AlphaFoldDB" id="A0A485M7V8"/>
<dbReference type="SUPFAM" id="SSF46785">
    <property type="entry name" value="Winged helix' DNA-binding domain"/>
    <property type="match status" value="1"/>
</dbReference>
<sequence>MDDRFFYHLSRTESRMKAYLKKAFRENDIIISPAQIGILFLLLKNNPQSMSDLSNALEIDNSSTTRLVDNLEKMSFVKRDPNLEDRRQYLIFLTDQGEKEINRAKKVVREINEKMKEGIPEEELAMFFKVIHHLCTKLSE</sequence>
<dbReference type="GO" id="GO:0003700">
    <property type="term" value="F:DNA-binding transcription factor activity"/>
    <property type="evidence" value="ECO:0007669"/>
    <property type="project" value="InterPro"/>
</dbReference>
<feature type="domain" description="HTH marR-type" evidence="4">
    <location>
        <begin position="2"/>
        <end position="136"/>
    </location>
</feature>
<protein>
    <submittedName>
        <fullName evidence="5">MarR family transcriptional regulator</fullName>
    </submittedName>
</protein>
<evidence type="ECO:0000256" key="3">
    <source>
        <dbReference type="ARBA" id="ARBA00023163"/>
    </source>
</evidence>
<keyword evidence="2" id="KW-0238">DNA-binding</keyword>
<dbReference type="InterPro" id="IPR036390">
    <property type="entry name" value="WH_DNA-bd_sf"/>
</dbReference>
<evidence type="ECO:0000313" key="5">
    <source>
        <dbReference type="EMBL" id="VFU19158.1"/>
    </source>
</evidence>
<dbReference type="PANTHER" id="PTHR42756">
    <property type="entry name" value="TRANSCRIPTIONAL REGULATOR, MARR"/>
    <property type="match status" value="1"/>
</dbReference>
<dbReference type="GO" id="GO:0003677">
    <property type="term" value="F:DNA binding"/>
    <property type="evidence" value="ECO:0007669"/>
    <property type="project" value="UniProtKB-KW"/>
</dbReference>
<keyword evidence="1" id="KW-0805">Transcription regulation</keyword>
<evidence type="ECO:0000256" key="1">
    <source>
        <dbReference type="ARBA" id="ARBA00023015"/>
    </source>
</evidence>
<dbReference type="Pfam" id="PF01047">
    <property type="entry name" value="MarR"/>
    <property type="match status" value="1"/>
</dbReference>
<dbReference type="SMART" id="SM00347">
    <property type="entry name" value="HTH_MARR"/>
    <property type="match status" value="1"/>
</dbReference>
<dbReference type="PANTHER" id="PTHR42756:SF1">
    <property type="entry name" value="TRANSCRIPTIONAL REPRESSOR OF EMRAB OPERON"/>
    <property type="match status" value="1"/>
</dbReference>
<gene>
    <name evidence="5" type="ORF">SCFA_980004</name>
</gene>
<dbReference type="Gene3D" id="1.10.10.10">
    <property type="entry name" value="Winged helix-like DNA-binding domain superfamily/Winged helix DNA-binding domain"/>
    <property type="match status" value="1"/>
</dbReference>